<evidence type="ECO:0000313" key="4">
    <source>
        <dbReference type="EMBL" id="KAL3689701.1"/>
    </source>
</evidence>
<dbReference type="EMBL" id="JBJQOH010000004">
    <property type="protein sequence ID" value="KAL3689701.1"/>
    <property type="molecule type" value="Genomic_DNA"/>
</dbReference>
<dbReference type="SMART" id="SM00343">
    <property type="entry name" value="ZnF_C2HC"/>
    <property type="match status" value="1"/>
</dbReference>
<organism evidence="4 5">
    <name type="scientific">Riccia sorocarpa</name>
    <dbReference type="NCBI Taxonomy" id="122646"/>
    <lineage>
        <taxon>Eukaryota</taxon>
        <taxon>Viridiplantae</taxon>
        <taxon>Streptophyta</taxon>
        <taxon>Embryophyta</taxon>
        <taxon>Marchantiophyta</taxon>
        <taxon>Marchantiopsida</taxon>
        <taxon>Marchantiidae</taxon>
        <taxon>Marchantiales</taxon>
        <taxon>Ricciaceae</taxon>
        <taxon>Riccia</taxon>
    </lineage>
</organism>
<dbReference type="InterPro" id="IPR001878">
    <property type="entry name" value="Znf_CCHC"/>
</dbReference>
<protein>
    <recommendedName>
        <fullName evidence="3">CCHC-type domain-containing protein</fullName>
    </recommendedName>
</protein>
<proteinExistence type="predicted"/>
<evidence type="ECO:0000313" key="5">
    <source>
        <dbReference type="Proteomes" id="UP001633002"/>
    </source>
</evidence>
<feature type="compositionally biased region" description="Basic and acidic residues" evidence="2">
    <location>
        <begin position="412"/>
        <end position="425"/>
    </location>
</feature>
<evidence type="ECO:0000256" key="2">
    <source>
        <dbReference type="SAM" id="MobiDB-lite"/>
    </source>
</evidence>
<evidence type="ECO:0000256" key="1">
    <source>
        <dbReference type="PROSITE-ProRule" id="PRU00047"/>
    </source>
</evidence>
<feature type="compositionally biased region" description="Basic and acidic residues" evidence="2">
    <location>
        <begin position="528"/>
        <end position="540"/>
    </location>
</feature>
<feature type="compositionally biased region" description="Polar residues" evidence="2">
    <location>
        <begin position="566"/>
        <end position="577"/>
    </location>
</feature>
<comment type="caution">
    <text evidence="4">The sequence shown here is derived from an EMBL/GenBank/DDBJ whole genome shotgun (WGS) entry which is preliminary data.</text>
</comment>
<feature type="compositionally biased region" description="Basic residues" evidence="2">
    <location>
        <begin position="440"/>
        <end position="449"/>
    </location>
</feature>
<feature type="region of interest" description="Disordered" evidence="2">
    <location>
        <begin position="382"/>
        <end position="459"/>
    </location>
</feature>
<sequence>MAGRHEKQKGTKGPERGQKNSAAGPAVGHATVHGQEQRSTTGMLAPAGKDQNVGQGNGPGVWGIKHDTAVSETAPNDVTDECEDDGGELEGDGSQSYFNPDILTSARASFGIMQQQENDSTNRASKDPSSSAGDPSVQREQDIEEDEELGEADAENEQVEETFVDRHPTWAAVTAENLEKARKNPAWEPVEESFELDLEALIEDIDEMINTDTHENDVQEERKLVESEVLMVDSRALVSSGVERNHIFANSPLPMGNAMVFPLPWDSGFSTKDLKTRAVPVWVELHNVRIQNLELGIEMLKKVGPVLYATKNAESMRTTLIKGCVLVDLSKPLVEVIRMAIPKAPTKIWRQRVYYPRLPDACFVCRQRGHIARHCPITRAAAPPQEAGEPQAQNRQQRPQVPLGRAGGQTVREVRIVDNAQDRGRGRNRSVVDDEGFTQIRRRRSRSRPKYRDPEGLFNKPVDNRFMVLQNREEEDDDMEVEKSKNTTKSAHTVEEQNVQANTNQRQPPGSLFGQGGFIQTTNKIGGRKHDTDPRERRESTAIGVRESIAEFRKKMKGSGEGSKGPQQSASSTQHKL</sequence>
<keyword evidence="1" id="KW-0862">Zinc</keyword>
<feature type="region of interest" description="Disordered" evidence="2">
    <location>
        <begin position="1"/>
        <end position="165"/>
    </location>
</feature>
<dbReference type="GO" id="GO:0008270">
    <property type="term" value="F:zinc ion binding"/>
    <property type="evidence" value="ECO:0007669"/>
    <property type="project" value="UniProtKB-KW"/>
</dbReference>
<feature type="region of interest" description="Disordered" evidence="2">
    <location>
        <begin position="473"/>
        <end position="577"/>
    </location>
</feature>
<feature type="domain" description="CCHC-type" evidence="3">
    <location>
        <begin position="362"/>
        <end position="376"/>
    </location>
</feature>
<dbReference type="PANTHER" id="PTHR31286:SF180">
    <property type="entry name" value="OS10G0362600 PROTEIN"/>
    <property type="match status" value="1"/>
</dbReference>
<dbReference type="AlphaFoldDB" id="A0ABD3HFM7"/>
<reference evidence="4 5" key="1">
    <citation type="submission" date="2024-09" db="EMBL/GenBank/DDBJ databases">
        <title>Chromosome-scale assembly of Riccia sorocarpa.</title>
        <authorList>
            <person name="Paukszto L."/>
        </authorList>
    </citation>
    <scope>NUCLEOTIDE SEQUENCE [LARGE SCALE GENOMIC DNA]</scope>
    <source>
        <strain evidence="4">LP-2024</strain>
        <tissue evidence="4">Aerial parts of the thallus</tissue>
    </source>
</reference>
<keyword evidence="1" id="KW-0479">Metal-binding</keyword>
<accession>A0ABD3HFM7</accession>
<feature type="compositionally biased region" description="Basic and acidic residues" evidence="2">
    <location>
        <begin position="1"/>
        <end position="18"/>
    </location>
</feature>
<name>A0ABD3HFM7_9MARC</name>
<dbReference type="PANTHER" id="PTHR31286">
    <property type="entry name" value="GLYCINE-RICH CELL WALL STRUCTURAL PROTEIN 1.8-LIKE"/>
    <property type="match status" value="1"/>
</dbReference>
<feature type="compositionally biased region" description="Polar residues" evidence="2">
    <location>
        <begin position="487"/>
        <end position="508"/>
    </location>
</feature>
<keyword evidence="5" id="KW-1185">Reference proteome</keyword>
<gene>
    <name evidence="4" type="ORF">R1sor_016010</name>
</gene>
<dbReference type="Gene3D" id="4.10.60.10">
    <property type="entry name" value="Zinc finger, CCHC-type"/>
    <property type="match status" value="1"/>
</dbReference>
<feature type="compositionally biased region" description="Polar residues" evidence="2">
    <location>
        <begin position="112"/>
        <end position="133"/>
    </location>
</feature>
<feature type="compositionally biased region" description="Acidic residues" evidence="2">
    <location>
        <begin position="78"/>
        <end position="91"/>
    </location>
</feature>
<feature type="compositionally biased region" description="Low complexity" evidence="2">
    <location>
        <begin position="382"/>
        <end position="393"/>
    </location>
</feature>
<dbReference type="InterPro" id="IPR036875">
    <property type="entry name" value="Znf_CCHC_sf"/>
</dbReference>
<evidence type="ECO:0000259" key="3">
    <source>
        <dbReference type="PROSITE" id="PS50158"/>
    </source>
</evidence>
<dbReference type="Proteomes" id="UP001633002">
    <property type="component" value="Unassembled WGS sequence"/>
</dbReference>
<dbReference type="InterPro" id="IPR040256">
    <property type="entry name" value="At4g02000-like"/>
</dbReference>
<feature type="compositionally biased region" description="Acidic residues" evidence="2">
    <location>
        <begin position="142"/>
        <end position="162"/>
    </location>
</feature>
<keyword evidence="1" id="KW-0863">Zinc-finger</keyword>
<dbReference type="SUPFAM" id="SSF57756">
    <property type="entry name" value="Retrovirus zinc finger-like domains"/>
    <property type="match status" value="1"/>
</dbReference>
<dbReference type="PROSITE" id="PS50158">
    <property type="entry name" value="ZF_CCHC"/>
    <property type="match status" value="1"/>
</dbReference>